<keyword evidence="2" id="KW-1185">Reference proteome</keyword>
<organism evidence="1 2">
    <name type="scientific">Funneliformis geosporum</name>
    <dbReference type="NCBI Taxonomy" id="1117311"/>
    <lineage>
        <taxon>Eukaryota</taxon>
        <taxon>Fungi</taxon>
        <taxon>Fungi incertae sedis</taxon>
        <taxon>Mucoromycota</taxon>
        <taxon>Glomeromycotina</taxon>
        <taxon>Glomeromycetes</taxon>
        <taxon>Glomerales</taxon>
        <taxon>Glomeraceae</taxon>
        <taxon>Funneliformis</taxon>
    </lineage>
</organism>
<proteinExistence type="predicted"/>
<dbReference type="EMBL" id="CAMKVN010002630">
    <property type="protein sequence ID" value="CAI2181943.1"/>
    <property type="molecule type" value="Genomic_DNA"/>
</dbReference>
<name>A0A9W4SUL8_9GLOM</name>
<accession>A0A9W4SUL8</accession>
<gene>
    <name evidence="1" type="ORF">FWILDA_LOCUS10336</name>
</gene>
<reference evidence="1" key="1">
    <citation type="submission" date="2022-08" db="EMBL/GenBank/DDBJ databases">
        <authorList>
            <person name="Kallberg Y."/>
            <person name="Tangrot J."/>
            <person name="Rosling A."/>
        </authorList>
    </citation>
    <scope>NUCLEOTIDE SEQUENCE</scope>
    <source>
        <strain evidence="1">Wild A</strain>
    </source>
</reference>
<dbReference type="Proteomes" id="UP001153678">
    <property type="component" value="Unassembled WGS sequence"/>
</dbReference>
<comment type="caution">
    <text evidence="1">The sequence shown here is derived from an EMBL/GenBank/DDBJ whole genome shotgun (WGS) entry which is preliminary data.</text>
</comment>
<protein>
    <submittedName>
        <fullName evidence="1">8111_t:CDS:1</fullName>
    </submittedName>
</protein>
<evidence type="ECO:0000313" key="2">
    <source>
        <dbReference type="Proteomes" id="UP001153678"/>
    </source>
</evidence>
<evidence type="ECO:0000313" key="1">
    <source>
        <dbReference type="EMBL" id="CAI2181943.1"/>
    </source>
</evidence>
<dbReference type="AlphaFoldDB" id="A0A9W4SUL8"/>
<sequence length="41" mass="4639">MTKIEKSHCFNLRAAVQRMIISLTPWEISIAKSRSYGSPST</sequence>